<sequence>MNLKRYWNKLDKRSNFLSKIIELVVPSKIMKQQSYLWKRTINSLKELLSHSTGLTLKEPETIGDT</sequence>
<reference evidence="1" key="1">
    <citation type="submission" date="2021-06" db="EMBL/GenBank/DDBJ databases">
        <authorList>
            <person name="Kallberg Y."/>
            <person name="Tangrot J."/>
            <person name="Rosling A."/>
        </authorList>
    </citation>
    <scope>NUCLEOTIDE SEQUENCE</scope>
    <source>
        <strain evidence="1">MA453B</strain>
    </source>
</reference>
<gene>
    <name evidence="1" type="ORF">DERYTH_LOCUS27443</name>
</gene>
<accession>A0A9N9KDA7</accession>
<dbReference type="EMBL" id="CAJVPY010063053">
    <property type="protein sequence ID" value="CAG8823152.1"/>
    <property type="molecule type" value="Genomic_DNA"/>
</dbReference>
<name>A0A9N9KDA7_9GLOM</name>
<feature type="non-terminal residue" evidence="1">
    <location>
        <position position="65"/>
    </location>
</feature>
<proteinExistence type="predicted"/>
<comment type="caution">
    <text evidence="1">The sequence shown here is derived from an EMBL/GenBank/DDBJ whole genome shotgun (WGS) entry which is preliminary data.</text>
</comment>
<dbReference type="Proteomes" id="UP000789405">
    <property type="component" value="Unassembled WGS sequence"/>
</dbReference>
<evidence type="ECO:0000313" key="1">
    <source>
        <dbReference type="EMBL" id="CAG8823152.1"/>
    </source>
</evidence>
<dbReference type="AlphaFoldDB" id="A0A9N9KDA7"/>
<protein>
    <submittedName>
        <fullName evidence="1">25194_t:CDS:1</fullName>
    </submittedName>
</protein>
<organism evidence="1 2">
    <name type="scientific">Dentiscutata erythropus</name>
    <dbReference type="NCBI Taxonomy" id="1348616"/>
    <lineage>
        <taxon>Eukaryota</taxon>
        <taxon>Fungi</taxon>
        <taxon>Fungi incertae sedis</taxon>
        <taxon>Mucoromycota</taxon>
        <taxon>Glomeromycotina</taxon>
        <taxon>Glomeromycetes</taxon>
        <taxon>Diversisporales</taxon>
        <taxon>Gigasporaceae</taxon>
        <taxon>Dentiscutata</taxon>
    </lineage>
</organism>
<evidence type="ECO:0000313" key="2">
    <source>
        <dbReference type="Proteomes" id="UP000789405"/>
    </source>
</evidence>
<keyword evidence="2" id="KW-1185">Reference proteome</keyword>